<keyword evidence="2" id="KW-0812">Transmembrane</keyword>
<feature type="region of interest" description="Disordered" evidence="1">
    <location>
        <begin position="131"/>
        <end position="153"/>
    </location>
</feature>
<dbReference type="AlphaFoldDB" id="A0A1E4T8D1"/>
<protein>
    <submittedName>
        <fullName evidence="3">Uncharacterized protein</fullName>
    </submittedName>
</protein>
<keyword evidence="4" id="KW-1185">Reference proteome</keyword>
<name>A0A1E4T8D1_9ASCO</name>
<sequence length="302" mass="34060">MLDFILFPIYGVFSILNFFLVTPIRIFTNVLIFGCIRLPISVLAYVFGVNLREIDISYLSIIDFFKIVYQYMVTALLMGLIIGVFNGLTMSIVNYLLTFKRTKFEIINFTNIGLFILEKIHLYKPNAKTPTVRNQAATKNSTPSKPKDSIPLSASMTNKLNMDRSELQKFLVTPEKNARSKSDKRFEIVSPLKIGTTTSSQANDMSDSNLRERVFSTYYEDDDGYDTLRTSEAASTTGSPIATSTNNPSRFSTLRSESLFSEYLHPTHDDSVSDTSMDIEKQNKSNISGSLNIIHEEDYSSG</sequence>
<dbReference type="Proteomes" id="UP000094801">
    <property type="component" value="Unassembled WGS sequence"/>
</dbReference>
<feature type="transmembrane region" description="Helical" evidence="2">
    <location>
        <begin position="30"/>
        <end position="48"/>
    </location>
</feature>
<gene>
    <name evidence="3" type="ORF">CANARDRAFT_5309</name>
</gene>
<reference evidence="4" key="1">
    <citation type="submission" date="2016-04" db="EMBL/GenBank/DDBJ databases">
        <title>Comparative genomics of biotechnologically important yeasts.</title>
        <authorList>
            <consortium name="DOE Joint Genome Institute"/>
            <person name="Riley R."/>
            <person name="Haridas S."/>
            <person name="Wolfe K.H."/>
            <person name="Lopes M.R."/>
            <person name="Hittinger C.T."/>
            <person name="Goker M."/>
            <person name="Salamov A."/>
            <person name="Wisecaver J."/>
            <person name="Long T.M."/>
            <person name="Aerts A.L."/>
            <person name="Barry K."/>
            <person name="Choi C."/>
            <person name="Clum A."/>
            <person name="Coughlan A.Y."/>
            <person name="Deshpande S."/>
            <person name="Douglass A.P."/>
            <person name="Hanson S.J."/>
            <person name="Klenk H.-P."/>
            <person name="Labutti K."/>
            <person name="Lapidus A."/>
            <person name="Lindquist E."/>
            <person name="Lipzen A."/>
            <person name="Meier-Kolthoff J.P."/>
            <person name="Ohm R.A."/>
            <person name="Otillar R.P."/>
            <person name="Pangilinan J."/>
            <person name="Peng Y."/>
            <person name="Rokas A."/>
            <person name="Rosa C.A."/>
            <person name="Scheuner C."/>
            <person name="Sibirny A.A."/>
            <person name="Slot J.C."/>
            <person name="Stielow J.B."/>
            <person name="Sun H."/>
            <person name="Kurtzman C.P."/>
            <person name="Blackwell M."/>
            <person name="Grigoriev I.V."/>
            <person name="Jeffries T.W."/>
        </authorList>
    </citation>
    <scope>NUCLEOTIDE SEQUENCE [LARGE SCALE GENOMIC DNA]</scope>
    <source>
        <strain evidence="4">NRRL YB-2248</strain>
    </source>
</reference>
<feature type="compositionally biased region" description="Polar residues" evidence="1">
    <location>
        <begin position="131"/>
        <end position="144"/>
    </location>
</feature>
<dbReference type="OrthoDB" id="3991852at2759"/>
<proteinExistence type="predicted"/>
<evidence type="ECO:0000313" key="4">
    <source>
        <dbReference type="Proteomes" id="UP000094801"/>
    </source>
</evidence>
<keyword evidence="2" id="KW-1133">Transmembrane helix</keyword>
<evidence type="ECO:0000256" key="2">
    <source>
        <dbReference type="SAM" id="Phobius"/>
    </source>
</evidence>
<accession>A0A1E4T8D1</accession>
<feature type="transmembrane region" description="Helical" evidence="2">
    <location>
        <begin position="6"/>
        <end position="23"/>
    </location>
</feature>
<evidence type="ECO:0000313" key="3">
    <source>
        <dbReference type="EMBL" id="ODV88004.1"/>
    </source>
</evidence>
<feature type="transmembrane region" description="Helical" evidence="2">
    <location>
        <begin position="68"/>
        <end position="97"/>
    </location>
</feature>
<organism evidence="3 4">
    <name type="scientific">[Candida] arabinofermentans NRRL YB-2248</name>
    <dbReference type="NCBI Taxonomy" id="983967"/>
    <lineage>
        <taxon>Eukaryota</taxon>
        <taxon>Fungi</taxon>
        <taxon>Dikarya</taxon>
        <taxon>Ascomycota</taxon>
        <taxon>Saccharomycotina</taxon>
        <taxon>Pichiomycetes</taxon>
        <taxon>Pichiales</taxon>
        <taxon>Pichiaceae</taxon>
        <taxon>Ogataea</taxon>
        <taxon>Ogataea/Candida clade</taxon>
    </lineage>
</organism>
<keyword evidence="2" id="KW-0472">Membrane</keyword>
<dbReference type="EMBL" id="KV453847">
    <property type="protein sequence ID" value="ODV88004.1"/>
    <property type="molecule type" value="Genomic_DNA"/>
</dbReference>
<evidence type="ECO:0000256" key="1">
    <source>
        <dbReference type="SAM" id="MobiDB-lite"/>
    </source>
</evidence>